<feature type="binding site" evidence="7">
    <location>
        <position position="87"/>
    </location>
    <ligand>
        <name>substrate</name>
    </ligand>
</feature>
<organism evidence="8 9">
    <name type="scientific">Tetrapisispora phaffii (strain ATCC 24235 / CBS 4417 / NBRC 1672 / NRRL Y-8282 / UCD 70-5)</name>
    <name type="common">Yeast</name>
    <name type="synonym">Fabospora phaffii</name>
    <dbReference type="NCBI Taxonomy" id="1071381"/>
    <lineage>
        <taxon>Eukaryota</taxon>
        <taxon>Fungi</taxon>
        <taxon>Dikarya</taxon>
        <taxon>Ascomycota</taxon>
        <taxon>Saccharomycotina</taxon>
        <taxon>Saccharomycetes</taxon>
        <taxon>Saccharomycetales</taxon>
        <taxon>Saccharomycetaceae</taxon>
        <taxon>Tetrapisispora</taxon>
    </lineage>
</organism>
<dbReference type="OrthoDB" id="1659429at2759"/>
<dbReference type="RefSeq" id="XP_003686522.1">
    <property type="nucleotide sequence ID" value="XM_003686474.1"/>
</dbReference>
<dbReference type="AlphaFoldDB" id="G8BW10"/>
<dbReference type="InterPro" id="IPR011013">
    <property type="entry name" value="Gal_mutarotase_sf_dom"/>
</dbReference>
<dbReference type="GO" id="GO:0047938">
    <property type="term" value="F:glucose-6-phosphate 1-epimerase activity"/>
    <property type="evidence" value="ECO:0007669"/>
    <property type="project" value="UniProtKB-UniRule"/>
</dbReference>
<dbReference type="Proteomes" id="UP000005666">
    <property type="component" value="Chromosome 7"/>
</dbReference>
<proteinExistence type="inferred from homology"/>
<evidence type="ECO:0000256" key="5">
    <source>
        <dbReference type="PIRNR" id="PIRNR016020"/>
    </source>
</evidence>
<evidence type="ECO:0000313" key="9">
    <source>
        <dbReference type="Proteomes" id="UP000005666"/>
    </source>
</evidence>
<keyword evidence="9" id="KW-1185">Reference proteome</keyword>
<dbReference type="InterPro" id="IPR025532">
    <property type="entry name" value="G6P_1-epimerase"/>
</dbReference>
<comment type="catalytic activity">
    <reaction evidence="1">
        <text>alpha-D-glucose 6-phosphate = beta-D-glucose 6-phosphate</text>
        <dbReference type="Rhea" id="RHEA:16249"/>
        <dbReference type="ChEBI" id="CHEBI:58225"/>
        <dbReference type="ChEBI" id="CHEBI:58247"/>
        <dbReference type="EC" id="5.1.3.15"/>
    </reaction>
</comment>
<comment type="similarity">
    <text evidence="2 5">Belongs to the glucose-6-phosphate 1-epimerase family.</text>
</comment>
<feature type="active site" evidence="6">
    <location>
        <position position="159"/>
    </location>
</feature>
<sequence>MASIKETSSIVTLTHPDNKETSVTILKYGATVYSWKREGVEQLWLSSAAKLDGSKPVRGGIPLVFPAFGKNTTDKYLKDLPQHGFARNSNWTFKGIVRSYPPTVQFELNEGNANRELIKAWPYKFTILYNIELGYDHLKTSVDIRNESDVPFDFNWLFHTYYNIQDSIENVYVHGLENQATHDNITGKAAVEKNAEVIIDREVDRRYLNVDVKENITILNKKTNQLVHGLIRENLSDAVVWNPWIKKSAGMGDFEPKDGYKNMLCVEPGHIHDLVTLRAKQKWSASQYMY</sequence>
<reference evidence="8 9" key="1">
    <citation type="journal article" date="2011" name="Proc. Natl. Acad. Sci. U.S.A.">
        <title>Evolutionary erosion of yeast sex chromosomes by mating-type switching accidents.</title>
        <authorList>
            <person name="Gordon J.L."/>
            <person name="Armisen D."/>
            <person name="Proux-Wera E."/>
            <person name="Oheigeartaigh S.S."/>
            <person name="Byrne K.P."/>
            <person name="Wolfe K.H."/>
        </authorList>
    </citation>
    <scope>NUCLEOTIDE SEQUENCE [LARGE SCALE GENOMIC DNA]</scope>
    <source>
        <strain evidence="9">ATCC 24235 / CBS 4417 / NBRC 1672 / NRRL Y-8282 / UCD 70-5</strain>
    </source>
</reference>
<feature type="binding site" evidence="7">
    <location>
        <position position="58"/>
    </location>
    <ligand>
        <name>substrate</name>
    </ligand>
</feature>
<gene>
    <name evidence="8" type="primary">TPHA0G02530</name>
    <name evidence="8" type="ordered locus">TPHA_0G02530</name>
</gene>
<dbReference type="Gene3D" id="2.70.98.10">
    <property type="match status" value="1"/>
</dbReference>
<dbReference type="OMA" id="MNWSITD"/>
<dbReference type="HOGENOM" id="CLU_048345_1_1_1"/>
<comment type="function">
    <text evidence="5">Catalyzes the interconversion between the alpha and beta anomers from at least three hexose 6-phosphate sugars (Glc6P, Gal6P, and Man6P).</text>
</comment>
<evidence type="ECO:0000256" key="2">
    <source>
        <dbReference type="ARBA" id="ARBA00005866"/>
    </source>
</evidence>
<dbReference type="SUPFAM" id="SSF74650">
    <property type="entry name" value="Galactose mutarotase-like"/>
    <property type="match status" value="1"/>
</dbReference>
<evidence type="ECO:0000256" key="4">
    <source>
        <dbReference type="ARBA" id="ARBA00023235"/>
    </source>
</evidence>
<dbReference type="Pfam" id="PF01263">
    <property type="entry name" value="Aldose_epim"/>
    <property type="match status" value="1"/>
</dbReference>
<dbReference type="InterPro" id="IPR008183">
    <property type="entry name" value="Aldose_1/G6P_1-epimerase"/>
</dbReference>
<dbReference type="eggNOG" id="KOG1594">
    <property type="taxonomic scope" value="Eukaryota"/>
</dbReference>
<dbReference type="KEGG" id="tpf:TPHA_0G02530"/>
<dbReference type="CDD" id="cd09020">
    <property type="entry name" value="D-hex-6-P-epi_like"/>
    <property type="match status" value="1"/>
</dbReference>
<dbReference type="PANTHER" id="PTHR11122">
    <property type="entry name" value="APOSPORY-ASSOCIATED PROTEIN C-RELATED"/>
    <property type="match status" value="1"/>
</dbReference>
<dbReference type="GO" id="GO:0005975">
    <property type="term" value="P:carbohydrate metabolic process"/>
    <property type="evidence" value="ECO:0007669"/>
    <property type="project" value="InterPro"/>
</dbReference>
<dbReference type="GO" id="GO:0030246">
    <property type="term" value="F:carbohydrate binding"/>
    <property type="evidence" value="ECO:0007669"/>
    <property type="project" value="UniProtKB-UniRule"/>
</dbReference>
<evidence type="ECO:0000256" key="7">
    <source>
        <dbReference type="PIRSR" id="PIRSR016020-2"/>
    </source>
</evidence>
<evidence type="ECO:0000256" key="3">
    <source>
        <dbReference type="ARBA" id="ARBA00012083"/>
    </source>
</evidence>
<dbReference type="STRING" id="1071381.G8BW10"/>
<dbReference type="InterPro" id="IPR014718">
    <property type="entry name" value="GH-type_carb-bd"/>
</dbReference>
<dbReference type="PANTHER" id="PTHR11122:SF13">
    <property type="entry name" value="GLUCOSE-6-PHOSPHATE 1-EPIMERASE"/>
    <property type="match status" value="1"/>
</dbReference>
<feature type="binding site" evidence="7">
    <location>
        <position position="82"/>
    </location>
    <ligand>
        <name>substrate</name>
    </ligand>
</feature>
<dbReference type="PIRSF" id="PIRSF016020">
    <property type="entry name" value="PHexose_mutarotase"/>
    <property type="match status" value="1"/>
</dbReference>
<dbReference type="GO" id="GO:0005737">
    <property type="term" value="C:cytoplasm"/>
    <property type="evidence" value="ECO:0007669"/>
    <property type="project" value="TreeGrafter"/>
</dbReference>
<accession>G8BW10</accession>
<evidence type="ECO:0000256" key="6">
    <source>
        <dbReference type="PIRSR" id="PIRSR016020-1"/>
    </source>
</evidence>
<protein>
    <recommendedName>
        <fullName evidence="3 5">Glucose-6-phosphate 1-epimerase</fullName>
        <ecNumber evidence="3 5">5.1.3.15</ecNumber>
    </recommendedName>
</protein>
<keyword evidence="4 5" id="KW-0413">Isomerase</keyword>
<dbReference type="GeneID" id="11533574"/>
<evidence type="ECO:0000313" key="8">
    <source>
        <dbReference type="EMBL" id="CCE64088.1"/>
    </source>
</evidence>
<dbReference type="EMBL" id="HE612862">
    <property type="protein sequence ID" value="CCE64088.1"/>
    <property type="molecule type" value="Genomic_DNA"/>
</dbReference>
<name>G8BW10_TETPH</name>
<evidence type="ECO:0000256" key="1">
    <source>
        <dbReference type="ARBA" id="ARBA00001096"/>
    </source>
</evidence>
<dbReference type="EC" id="5.1.3.15" evidence="3 5"/>
<feature type="active site" evidence="6">
    <location>
        <position position="267"/>
    </location>
</feature>